<feature type="region of interest" description="Disordered" evidence="1">
    <location>
        <begin position="281"/>
        <end position="301"/>
    </location>
</feature>
<name>A0ABY0H9N8_9PEZI</name>
<feature type="region of interest" description="Disordered" evidence="1">
    <location>
        <begin position="1"/>
        <end position="58"/>
    </location>
</feature>
<dbReference type="InterPro" id="IPR036852">
    <property type="entry name" value="Peptidase_S8/S53_dom_sf"/>
</dbReference>
<gene>
    <name evidence="3" type="ORF">DL762_005382</name>
</gene>
<evidence type="ECO:0000259" key="2">
    <source>
        <dbReference type="Pfam" id="PF00082"/>
    </source>
</evidence>
<evidence type="ECO:0000313" key="3">
    <source>
        <dbReference type="EMBL" id="RYO85041.1"/>
    </source>
</evidence>
<feature type="region of interest" description="Disordered" evidence="1">
    <location>
        <begin position="467"/>
        <end position="565"/>
    </location>
</feature>
<proteinExistence type="predicted"/>
<comment type="caution">
    <text evidence="3">The sequence shown here is derived from an EMBL/GenBank/DDBJ whole genome shotgun (WGS) entry which is preliminary data.</text>
</comment>
<feature type="compositionally biased region" description="Polar residues" evidence="1">
    <location>
        <begin position="361"/>
        <end position="372"/>
    </location>
</feature>
<reference evidence="3 4" key="1">
    <citation type="submission" date="2018-06" db="EMBL/GenBank/DDBJ databases">
        <title>Complete Genomes of Monosporascus.</title>
        <authorList>
            <person name="Robinson A.J."/>
            <person name="Natvig D.O."/>
        </authorList>
    </citation>
    <scope>NUCLEOTIDE SEQUENCE [LARGE SCALE GENOMIC DNA]</scope>
    <source>
        <strain evidence="3 4">CBS 609.92</strain>
    </source>
</reference>
<dbReference type="Gene3D" id="3.40.50.200">
    <property type="entry name" value="Peptidase S8/S53 domain"/>
    <property type="match status" value="1"/>
</dbReference>
<evidence type="ECO:0000313" key="4">
    <source>
        <dbReference type="Proteomes" id="UP000294003"/>
    </source>
</evidence>
<dbReference type="Proteomes" id="UP000294003">
    <property type="component" value="Unassembled WGS sequence"/>
</dbReference>
<keyword evidence="4" id="KW-1185">Reference proteome</keyword>
<dbReference type="InterPro" id="IPR000209">
    <property type="entry name" value="Peptidase_S8/S53_dom"/>
</dbReference>
<dbReference type="Pfam" id="PF00082">
    <property type="entry name" value="Peptidase_S8"/>
    <property type="match status" value="1"/>
</dbReference>
<dbReference type="SUPFAM" id="SSF52743">
    <property type="entry name" value="Subtilisin-like"/>
    <property type="match status" value="1"/>
</dbReference>
<protein>
    <recommendedName>
        <fullName evidence="2">Peptidase S8/S53 domain-containing protein</fullName>
    </recommendedName>
</protein>
<feature type="compositionally biased region" description="Basic and acidic residues" evidence="1">
    <location>
        <begin position="510"/>
        <end position="520"/>
    </location>
</feature>
<feature type="compositionally biased region" description="Polar residues" evidence="1">
    <location>
        <begin position="343"/>
        <end position="354"/>
    </location>
</feature>
<feature type="region of interest" description="Disordered" evidence="1">
    <location>
        <begin position="324"/>
        <end position="389"/>
    </location>
</feature>
<feature type="domain" description="Peptidase S8/S53" evidence="2">
    <location>
        <begin position="868"/>
        <end position="1109"/>
    </location>
</feature>
<evidence type="ECO:0000256" key="1">
    <source>
        <dbReference type="SAM" id="MobiDB-lite"/>
    </source>
</evidence>
<sequence length="1170" mass="130579">MALSGQPTSPFDGDDGMPSFDPVISRSGTWTMEDRAPSHPGPHEAGISYEEDANMGGLYPDEGEDEDYAWDQGHDALADENAQQLQPFLQPALDPEHEIMEARLRLKSTIFDDRDTNWKDEAAWKRQPNYERYRASVADLLEKERAYLAGTSSDQSPTNFLQHVLQNALSFYPHDVRLQKIKFLLQLIAELDPTHLNPKYGSRPLHAAAEVDIKLFKEDVSKPKPDITIYMCNLMKDKAADEICEVNDAKENILHLAILHDLKGVEDLIKMAGERAFIERRSSGVEGQPPNPDDGNTPLHDALDVKNFIRPVAACHIPAPVTRPPLAATRTASAAGPEPRRPSITQRPATTSDVPSAPQAHPTQQQVASNQARPRASAEPTPQGRQPRKVGPIACKICLETHTQNETVLKKAKNIIDLLLARPRGKDALTIHNSAGLSPYLYLYAFYHKWAEEQGARNRLFVANGQSPLPTPGINPTAGEVPADKGPGRDGSERTGKNATEINDALDPYIFEKGEKEKKQQAQRPDPLSRRQGESTAGTGGRGNQNVRGVREPVKNNSRFTQHTRKDLSQNDIGCKDILERLRGFSFMLGGYKKACQCLFRNQNAKGHSPFAGELGRQRRFSLEGNQRVKSDTTKNFNFLIFEPMMASVVLSLEYTQESLEILPKGEQEKVELWTNDEENLKKVFEWLKTTKGVKTILSLTVKDNPYHCCSDDTVEECLKDLEVLYLNWNRPNMCANKYTLPPTLVEVSLYWTGLNSVLWSWSDTEGLRTLERANMLTKIQGTEVEDKLRKAKVAAFQDRVNEWPIRKPIITVRDDDRAFRGGGKSGGLNDLTTPVHPWLQHVLEFRDKVLLAHYRDQLSTPTRQYHVKVALLDDGVDPTYERNGENLYHAGWPSVDSGEPEQGSRSFYVSTNQHGSKMAWLIRQVCPFVTIHVAKLDVNSGEGLRQRSFSLQQATKGQAVPRPNARSSTTDLCGNKAIYWAKDQGVDIISMSWNARRVSPATGIGNDSDIHNLERAIDDAYFAKILMFGAACDVKQSASSDKWVPCDNSKVFSIGATDMDFDVKKYVDLTKKVDYLFPGEYVLSQIEDAEVGNSGATALATGLAALVLFCMRAGGESLPADRHAWMNNIVAKVFDSETNKKVVHVKDVLRMDKQRGLPLLVQKFASQKG</sequence>
<dbReference type="EMBL" id="QJNS01000146">
    <property type="protein sequence ID" value="RYO85041.1"/>
    <property type="molecule type" value="Genomic_DNA"/>
</dbReference>
<accession>A0ABY0H9N8</accession>
<organism evidence="3 4">
    <name type="scientific">Monosporascus cannonballus</name>
    <dbReference type="NCBI Taxonomy" id="155416"/>
    <lineage>
        <taxon>Eukaryota</taxon>
        <taxon>Fungi</taxon>
        <taxon>Dikarya</taxon>
        <taxon>Ascomycota</taxon>
        <taxon>Pezizomycotina</taxon>
        <taxon>Sordariomycetes</taxon>
        <taxon>Xylariomycetidae</taxon>
        <taxon>Xylariales</taxon>
        <taxon>Xylariales incertae sedis</taxon>
        <taxon>Monosporascus</taxon>
    </lineage>
</organism>
<feature type="compositionally biased region" description="Basic and acidic residues" evidence="1">
    <location>
        <begin position="482"/>
        <end position="496"/>
    </location>
</feature>